<name>Q6IIV1_DROME</name>
<accession>Q6IIV1</accession>
<proteinExistence type="predicted"/>
<organism evidence="1">
    <name type="scientific">Drosophila melanogaster</name>
    <name type="common">Fruit fly</name>
    <dbReference type="NCBI Taxonomy" id="7227"/>
    <lineage>
        <taxon>Eukaryota</taxon>
        <taxon>Metazoa</taxon>
        <taxon>Ecdysozoa</taxon>
        <taxon>Arthropoda</taxon>
        <taxon>Hexapoda</taxon>
        <taxon>Insecta</taxon>
        <taxon>Pterygota</taxon>
        <taxon>Neoptera</taxon>
        <taxon>Endopterygota</taxon>
        <taxon>Diptera</taxon>
        <taxon>Brachycera</taxon>
        <taxon>Muscomorpha</taxon>
        <taxon>Ephydroidea</taxon>
        <taxon>Drosophilidae</taxon>
        <taxon>Drosophila</taxon>
        <taxon>Sophophora</taxon>
    </lineage>
</organism>
<protein>
    <submittedName>
        <fullName evidence="1">HDC16902</fullName>
    </submittedName>
</protein>
<sequence>MGGACRAAEEEQREWNGMEWKGWHWMGRHQAEELAGAASKNAARNASRRVGGSLNMDVLYGAAAWRGPEPGPFN</sequence>
<dbReference type="EMBL" id="BK002965">
    <property type="protein sequence ID" value="DAA03165.1"/>
    <property type="molecule type" value="Genomic_DNA"/>
</dbReference>
<reference evidence="1" key="1">
    <citation type="journal article" date="2003" name="Genome Biol.">
        <title>An integrated gene annotation and transcriptional profiling approach towards the full gene content of the Drosophila genome.</title>
        <authorList>
            <person name="Hild M."/>
            <person name="Beckmann B."/>
            <person name="Haas S.A."/>
            <person name="Koch B."/>
            <person name="Solovyev V."/>
            <person name="Busold C."/>
            <person name="Fellenberg K."/>
            <person name="Boutros M."/>
            <person name="Vingron M."/>
            <person name="Sauer F."/>
            <person name="Hoheisel J.D."/>
            <person name="Paro R."/>
        </authorList>
    </citation>
    <scope>NUCLEOTIDE SEQUENCE</scope>
</reference>
<gene>
    <name evidence="1" type="ORF">HDC16902</name>
</gene>
<dbReference type="AlphaFoldDB" id="Q6IIV1"/>
<evidence type="ECO:0000313" key="1">
    <source>
        <dbReference type="EMBL" id="DAA03165.1"/>
    </source>
</evidence>